<feature type="region of interest" description="Disordered" evidence="1">
    <location>
        <begin position="185"/>
        <end position="209"/>
    </location>
</feature>
<accession>A0A679JE73</accession>
<feature type="compositionally biased region" description="Polar residues" evidence="1">
    <location>
        <begin position="189"/>
        <end position="200"/>
    </location>
</feature>
<protein>
    <recommendedName>
        <fullName evidence="4">Peptidase A2 domain-containing protein</fullName>
    </recommendedName>
</protein>
<name>A0A679JE73_9HYPH</name>
<evidence type="ECO:0000256" key="2">
    <source>
        <dbReference type="SAM" id="SignalP"/>
    </source>
</evidence>
<dbReference type="SUPFAM" id="SSF50630">
    <property type="entry name" value="Acid proteases"/>
    <property type="match status" value="1"/>
</dbReference>
<geneLocation type="plasmid" evidence="3">
    <name>1</name>
</geneLocation>
<feature type="signal peptide" evidence="2">
    <location>
        <begin position="1"/>
        <end position="44"/>
    </location>
</feature>
<dbReference type="AlphaFoldDB" id="A0A679JE73"/>
<keyword evidence="2" id="KW-0732">Signal</keyword>
<reference evidence="3" key="1">
    <citation type="submission" date="2019-12" db="EMBL/GenBank/DDBJ databases">
        <authorList>
            <person name="Cremers G."/>
        </authorList>
    </citation>
    <scope>NUCLEOTIDE SEQUENCE</scope>
    <source>
        <strain evidence="3">Mbul2</strain>
        <plasmid evidence="3">1</plasmid>
    </source>
</reference>
<dbReference type="EMBL" id="LR743510">
    <property type="protein sequence ID" value="CAA2137084.1"/>
    <property type="molecule type" value="Genomic_DNA"/>
</dbReference>
<evidence type="ECO:0000313" key="3">
    <source>
        <dbReference type="EMBL" id="CAA2137084.1"/>
    </source>
</evidence>
<evidence type="ECO:0008006" key="4">
    <source>
        <dbReference type="Google" id="ProtNLM"/>
    </source>
</evidence>
<sequence length="375" mass="39337">MMNRGRGHRVGIAHKRAGKSRIASPVALAFGIAALSLAAYPTHAADRPDYDGFRQGTYLSYLDAAEDGAELTRSPRLGLSFGGEVRPVLMDTGSTGIVVSASRIPGFDSMPSRPGRLTYSSSGRIMIGRWVTLPVTLVGGNGASVTTTPLPVLAVTEIACTDTARACTPETMPGHVAMLGVGFGREGDSQSQSTPDTNPLLNLAPEGRGPARRGYVVTRDGIHAGLTGANTRGDIRFVKLDPHPDIPGEWQGVPVCIAVNGQAPGACGRALVDTGVSVMYLTLPGEAVDGSVTTDDDGRNQFLPGTRLGFVFPGRGSAPAAAYDIVVGDNAPLSPGKVTLNTRRPEPFVNTGLRFLNGFDVLYDADGGYFGFRRR</sequence>
<evidence type="ECO:0000256" key="1">
    <source>
        <dbReference type="SAM" id="MobiDB-lite"/>
    </source>
</evidence>
<dbReference type="Gene3D" id="2.40.70.10">
    <property type="entry name" value="Acid Proteases"/>
    <property type="match status" value="1"/>
</dbReference>
<feature type="chain" id="PRO_5025655099" description="Peptidase A2 domain-containing protein" evidence="2">
    <location>
        <begin position="45"/>
        <end position="375"/>
    </location>
</feature>
<gene>
    <name evidence="3" type="ORF">MBLL_00485</name>
</gene>
<dbReference type="InterPro" id="IPR021109">
    <property type="entry name" value="Peptidase_aspartic_dom_sf"/>
</dbReference>
<proteinExistence type="predicted"/>
<keyword evidence="3" id="KW-0614">Plasmid</keyword>
<organism evidence="3">
    <name type="scientific">Methylobacterium bullatum</name>
    <dbReference type="NCBI Taxonomy" id="570505"/>
    <lineage>
        <taxon>Bacteria</taxon>
        <taxon>Pseudomonadati</taxon>
        <taxon>Pseudomonadota</taxon>
        <taxon>Alphaproteobacteria</taxon>
        <taxon>Hyphomicrobiales</taxon>
        <taxon>Methylobacteriaceae</taxon>
        <taxon>Methylobacterium</taxon>
    </lineage>
</organism>